<keyword evidence="2" id="KW-1185">Reference proteome</keyword>
<dbReference type="InterPro" id="IPR029063">
    <property type="entry name" value="SAM-dependent_MTases_sf"/>
</dbReference>
<accession>A0AAE0J8J8</accession>
<dbReference type="Pfam" id="PF02353">
    <property type="entry name" value="CMAS"/>
    <property type="match status" value="1"/>
</dbReference>
<evidence type="ECO:0000313" key="1">
    <source>
        <dbReference type="EMBL" id="KAK3338532.1"/>
    </source>
</evidence>
<dbReference type="PANTHER" id="PTHR43667">
    <property type="entry name" value="CYCLOPROPANE-FATTY-ACYL-PHOSPHOLIPID SYNTHASE"/>
    <property type="match status" value="1"/>
</dbReference>
<dbReference type="EMBL" id="JAUEPP010000008">
    <property type="protein sequence ID" value="KAK3338532.1"/>
    <property type="molecule type" value="Genomic_DNA"/>
</dbReference>
<reference evidence="1" key="2">
    <citation type="submission" date="2023-06" db="EMBL/GenBank/DDBJ databases">
        <authorList>
            <consortium name="Lawrence Berkeley National Laboratory"/>
            <person name="Haridas S."/>
            <person name="Hensen N."/>
            <person name="Bonometti L."/>
            <person name="Westerberg I."/>
            <person name="Brannstrom I.O."/>
            <person name="Guillou S."/>
            <person name="Cros-Aarteil S."/>
            <person name="Calhoun S."/>
            <person name="Kuo A."/>
            <person name="Mondo S."/>
            <person name="Pangilinan J."/>
            <person name="Riley R."/>
            <person name="Labutti K."/>
            <person name="Andreopoulos B."/>
            <person name="Lipzen A."/>
            <person name="Chen C."/>
            <person name="Yanf M."/>
            <person name="Daum C."/>
            <person name="Ng V."/>
            <person name="Clum A."/>
            <person name="Steindorff A."/>
            <person name="Ohm R."/>
            <person name="Martin F."/>
            <person name="Silar P."/>
            <person name="Natvig D."/>
            <person name="Lalanne C."/>
            <person name="Gautier V."/>
            <person name="Ament-Velasquez S.L."/>
            <person name="Kruys A."/>
            <person name="Hutchinson M.I."/>
            <person name="Powell A.J."/>
            <person name="Barry K."/>
            <person name="Miller A.N."/>
            <person name="Grigoriev I.V."/>
            <person name="Debuchy R."/>
            <person name="Gladieux P."/>
            <person name="Thoren M.H."/>
            <person name="Johannesson H."/>
        </authorList>
    </citation>
    <scope>NUCLEOTIDE SEQUENCE</scope>
    <source>
        <strain evidence="1">CBS 560.94</strain>
    </source>
</reference>
<comment type="caution">
    <text evidence="1">The sequence shown here is derived from an EMBL/GenBank/DDBJ whole genome shotgun (WGS) entry which is preliminary data.</text>
</comment>
<dbReference type="Gene3D" id="3.40.50.150">
    <property type="entry name" value="Vaccinia Virus protein VP39"/>
    <property type="match status" value="1"/>
</dbReference>
<dbReference type="GeneID" id="87864676"/>
<dbReference type="PANTHER" id="PTHR43667:SF2">
    <property type="entry name" value="FATTY ACID C-METHYL TRANSFERASE"/>
    <property type="match status" value="1"/>
</dbReference>
<dbReference type="SUPFAM" id="SSF53335">
    <property type="entry name" value="S-adenosyl-L-methionine-dependent methyltransferases"/>
    <property type="match status" value="1"/>
</dbReference>
<proteinExistence type="predicted"/>
<name>A0AAE0J8J8_9PEZI</name>
<dbReference type="InterPro" id="IPR050723">
    <property type="entry name" value="CFA/CMAS"/>
</dbReference>
<protein>
    <submittedName>
        <fullName evidence="1">Mycolic acid cyclopropane synthetase-domain-containing protein</fullName>
    </submittedName>
</protein>
<organism evidence="1 2">
    <name type="scientific">Neurospora tetraspora</name>
    <dbReference type="NCBI Taxonomy" id="94610"/>
    <lineage>
        <taxon>Eukaryota</taxon>
        <taxon>Fungi</taxon>
        <taxon>Dikarya</taxon>
        <taxon>Ascomycota</taxon>
        <taxon>Pezizomycotina</taxon>
        <taxon>Sordariomycetes</taxon>
        <taxon>Sordariomycetidae</taxon>
        <taxon>Sordariales</taxon>
        <taxon>Sordariaceae</taxon>
        <taxon>Neurospora</taxon>
    </lineage>
</organism>
<reference evidence="1" key="1">
    <citation type="journal article" date="2023" name="Mol. Phylogenet. Evol.">
        <title>Genome-scale phylogeny and comparative genomics of the fungal order Sordariales.</title>
        <authorList>
            <person name="Hensen N."/>
            <person name="Bonometti L."/>
            <person name="Westerberg I."/>
            <person name="Brannstrom I.O."/>
            <person name="Guillou S."/>
            <person name="Cros-Aarteil S."/>
            <person name="Calhoun S."/>
            <person name="Haridas S."/>
            <person name="Kuo A."/>
            <person name="Mondo S."/>
            <person name="Pangilinan J."/>
            <person name="Riley R."/>
            <person name="LaButti K."/>
            <person name="Andreopoulos B."/>
            <person name="Lipzen A."/>
            <person name="Chen C."/>
            <person name="Yan M."/>
            <person name="Daum C."/>
            <person name="Ng V."/>
            <person name="Clum A."/>
            <person name="Steindorff A."/>
            <person name="Ohm R.A."/>
            <person name="Martin F."/>
            <person name="Silar P."/>
            <person name="Natvig D.O."/>
            <person name="Lalanne C."/>
            <person name="Gautier V."/>
            <person name="Ament-Velasquez S.L."/>
            <person name="Kruys A."/>
            <person name="Hutchinson M.I."/>
            <person name="Powell A.J."/>
            <person name="Barry K."/>
            <person name="Miller A.N."/>
            <person name="Grigoriev I.V."/>
            <person name="Debuchy R."/>
            <person name="Gladieux P."/>
            <person name="Hiltunen Thoren M."/>
            <person name="Johannesson H."/>
        </authorList>
    </citation>
    <scope>NUCLEOTIDE SEQUENCE</scope>
    <source>
        <strain evidence="1">CBS 560.94</strain>
    </source>
</reference>
<dbReference type="RefSeq" id="XP_062677983.1">
    <property type="nucleotide sequence ID" value="XM_062827522.1"/>
</dbReference>
<gene>
    <name evidence="1" type="ORF">B0H65DRAFT_479285</name>
</gene>
<dbReference type="CDD" id="cd02440">
    <property type="entry name" value="AdoMet_MTases"/>
    <property type="match status" value="1"/>
</dbReference>
<dbReference type="AlphaFoldDB" id="A0AAE0J8J8"/>
<dbReference type="Proteomes" id="UP001278500">
    <property type="component" value="Unassembled WGS sequence"/>
</dbReference>
<evidence type="ECO:0000313" key="2">
    <source>
        <dbReference type="Proteomes" id="UP001278500"/>
    </source>
</evidence>
<sequence length="575" mass="66038">MTLLKRTRKEAPIQDVEDQLPALLPRYKYLPTPDLTSPKKQDPEEYEWNQPFAVHKRIYRQLNHEKGESLMNHFARVVVDLESGGMHPKQYLLNIAESLTEMAYRGTSHLRHKLGSLTWGPAVQFAKTMAQTTFASLQVGTLLLVDQVSAESFVYGDTLGVGSDELGNFVLCRRHTGEFEDERKATDLPDVELVVKDDAFWLRLLLFTDMGFAESYMLGEFECDDLTSFFQMFILNREQLNNGTTWFSGFFSHVAGLARLANTMENARLNIIRHYDISNDMFAAFLSPDMMYSCPIWKHSINSDTKQEESPRHAQMRKIKYFIEAAKIKPTDHVLEIGTGWGTMAIEAVRRTGCRVTTITLSREQKNFAEKRIRAAGFSDKIAVCLLDYRMLPYQKVTYDKIISCEMIEAVGEKFLATFFSRIDKLLKKDGGIAVFQCITMPEGRHKGYSRREDFINHYIFPGGYLPSVTQLINHITTESNGTLIVEKIKNIGPHYVKTLRLWREAFMDKFDSKIMPALMEEHPNMTEKDIEVFQRKWEYYFAYSEAGFLTKTLGDVIITVGREGALELMEGIPL</sequence>